<feature type="domain" description="DUF4123" evidence="2">
    <location>
        <begin position="10"/>
        <end position="129"/>
    </location>
</feature>
<reference evidence="3 5" key="2">
    <citation type="submission" date="2020-07" db="EMBL/GenBank/DDBJ databases">
        <title>Identification of Halomonas strains.</title>
        <authorList>
            <person name="Xiao Z."/>
            <person name="Shen J."/>
        </authorList>
    </citation>
    <scope>NUCLEOTIDE SEQUENCE [LARGE SCALE GENOMIC DNA]</scope>
    <source>
        <strain evidence="3 5">DSM 17331</strain>
    </source>
</reference>
<dbReference type="Pfam" id="PF13503">
    <property type="entry name" value="DUF4123"/>
    <property type="match status" value="1"/>
</dbReference>
<dbReference type="InterPro" id="IPR025391">
    <property type="entry name" value="DUF4123"/>
</dbReference>
<evidence type="ECO:0000256" key="1">
    <source>
        <dbReference type="SAM" id="MobiDB-lite"/>
    </source>
</evidence>
<evidence type="ECO:0000259" key="2">
    <source>
        <dbReference type="Pfam" id="PF13503"/>
    </source>
</evidence>
<evidence type="ECO:0000313" key="3">
    <source>
        <dbReference type="EMBL" id="MBA2779749.1"/>
    </source>
</evidence>
<name>A0A7V9W2C5_9GAMM</name>
<evidence type="ECO:0000313" key="6">
    <source>
        <dbReference type="Proteomes" id="UP000814353"/>
    </source>
</evidence>
<dbReference type="RefSeq" id="WP_181515228.1">
    <property type="nucleotide sequence ID" value="NZ_JABFUB010000011.1"/>
</dbReference>
<keyword evidence="6" id="KW-1185">Reference proteome</keyword>
<proteinExistence type="predicted"/>
<protein>
    <submittedName>
        <fullName evidence="3">DUF4123 domain-containing protein</fullName>
    </submittedName>
</protein>
<accession>A0A7V9W2C5</accession>
<comment type="caution">
    <text evidence="3">The sequence shown here is derived from an EMBL/GenBank/DDBJ whole genome shotgun (WGS) entry which is preliminary data.</text>
</comment>
<reference evidence="4 6" key="1">
    <citation type="submission" date="2020-05" db="EMBL/GenBank/DDBJ databases">
        <title>Comparative genomic analysis of denitrifying bacteria from Halomonas genus.</title>
        <authorList>
            <person name="Wang L."/>
            <person name="Shao Z."/>
        </authorList>
    </citation>
    <scope>NUCLEOTIDE SEQUENCE [LARGE SCALE GENOMIC DNA]</scope>
    <source>
        <strain evidence="4 6">DSM 17331</strain>
    </source>
</reference>
<evidence type="ECO:0000313" key="5">
    <source>
        <dbReference type="Proteomes" id="UP000518091"/>
    </source>
</evidence>
<dbReference type="EMBL" id="JACEFT010000015">
    <property type="protein sequence ID" value="MBA2779749.1"/>
    <property type="molecule type" value="Genomic_DNA"/>
</dbReference>
<sequence>MSTLPACTHILLDAALPELRRQWYRRSPHSTSSVALYVGTPFAHLLEVSPIVARTSPADPFLKWLLDDRPTLNWGLLLASQATPEALATHYRRWLTILNPQGDEVLFRFYDPDVLPHFLDAFDGREYRQWFGPVTAVNYRSAGGFTARHAAEHPEAERVPAPLPAAPWWKIQPRHQRALRPLYRQELIHDTQQRLLLEAGAWLMHLDSPSIKARVADAVDRLTALNADTLPSRDEAAHFCLLAVTSCSHPERRDDFQQDLARHGLTATLANWQAHAYGKLPDRHHHDPAWLPEGPQMGPASREGTHS</sequence>
<dbReference type="Proteomes" id="UP000518091">
    <property type="component" value="Unassembled WGS sequence"/>
</dbReference>
<dbReference type="Proteomes" id="UP000814353">
    <property type="component" value="Unassembled WGS sequence"/>
</dbReference>
<organism evidence="3 5">
    <name type="scientific">Billgrantia kenyensis</name>
    <dbReference type="NCBI Taxonomy" id="321266"/>
    <lineage>
        <taxon>Bacteria</taxon>
        <taxon>Pseudomonadati</taxon>
        <taxon>Pseudomonadota</taxon>
        <taxon>Gammaproteobacteria</taxon>
        <taxon>Oceanospirillales</taxon>
        <taxon>Halomonadaceae</taxon>
        <taxon>Billgrantia</taxon>
    </lineage>
</organism>
<evidence type="ECO:0000313" key="4">
    <source>
        <dbReference type="EMBL" id="MCG6662563.1"/>
    </source>
</evidence>
<dbReference type="AlphaFoldDB" id="A0A7V9W2C5"/>
<dbReference type="EMBL" id="JABFUB010000011">
    <property type="protein sequence ID" value="MCG6662563.1"/>
    <property type="molecule type" value="Genomic_DNA"/>
</dbReference>
<gene>
    <name evidence="3" type="ORF">H1D44_12670</name>
    <name evidence="4" type="ORF">HOP48_13515</name>
</gene>
<feature type="region of interest" description="Disordered" evidence="1">
    <location>
        <begin position="283"/>
        <end position="307"/>
    </location>
</feature>